<reference evidence="1 2" key="1">
    <citation type="submission" date="2022-05" db="EMBL/GenBank/DDBJ databases">
        <authorList>
            <consortium name="Genoscope - CEA"/>
            <person name="William W."/>
        </authorList>
    </citation>
    <scope>NUCLEOTIDE SEQUENCE [LARGE SCALE GENOMIC DNA]</scope>
</reference>
<name>A0ABN8MCB7_9CNID</name>
<sequence>LICQRTTKAVVHCFTQLGFLADVYLNDFYGADLPARASTTFTSLKQLLQELGLQTSPDKDSPPSTKLVCLGINVDSEEMSLSIPPFRVQELLQELSLWSQHSRYTKK</sequence>
<organism evidence="1 2">
    <name type="scientific">Porites evermanni</name>
    <dbReference type="NCBI Taxonomy" id="104178"/>
    <lineage>
        <taxon>Eukaryota</taxon>
        <taxon>Metazoa</taxon>
        <taxon>Cnidaria</taxon>
        <taxon>Anthozoa</taxon>
        <taxon>Hexacorallia</taxon>
        <taxon>Scleractinia</taxon>
        <taxon>Fungiina</taxon>
        <taxon>Poritidae</taxon>
        <taxon>Porites</taxon>
    </lineage>
</organism>
<feature type="non-terminal residue" evidence="1">
    <location>
        <position position="1"/>
    </location>
</feature>
<accession>A0ABN8MCB7</accession>
<protein>
    <submittedName>
        <fullName evidence="1">Uncharacterized protein</fullName>
    </submittedName>
</protein>
<dbReference type="PANTHER" id="PTHR33050">
    <property type="entry name" value="REVERSE TRANSCRIPTASE DOMAIN-CONTAINING PROTEIN"/>
    <property type="match status" value="1"/>
</dbReference>
<keyword evidence="2" id="KW-1185">Reference proteome</keyword>
<proteinExistence type="predicted"/>
<evidence type="ECO:0000313" key="2">
    <source>
        <dbReference type="Proteomes" id="UP001159427"/>
    </source>
</evidence>
<dbReference type="PANTHER" id="PTHR33050:SF7">
    <property type="entry name" value="RIBONUCLEASE H"/>
    <property type="match status" value="1"/>
</dbReference>
<feature type="non-terminal residue" evidence="1">
    <location>
        <position position="107"/>
    </location>
</feature>
<evidence type="ECO:0000313" key="1">
    <source>
        <dbReference type="EMBL" id="CAH3027308.1"/>
    </source>
</evidence>
<gene>
    <name evidence="1" type="ORF">PEVE_00031263</name>
</gene>
<comment type="caution">
    <text evidence="1">The sequence shown here is derived from an EMBL/GenBank/DDBJ whole genome shotgun (WGS) entry which is preliminary data.</text>
</comment>
<dbReference type="Proteomes" id="UP001159427">
    <property type="component" value="Unassembled WGS sequence"/>
</dbReference>
<dbReference type="InterPro" id="IPR052055">
    <property type="entry name" value="Hepadnavirus_pol/RT"/>
</dbReference>
<dbReference type="EMBL" id="CALNXI010000446">
    <property type="protein sequence ID" value="CAH3027308.1"/>
    <property type="molecule type" value="Genomic_DNA"/>
</dbReference>